<dbReference type="RefSeq" id="WP_058506458.1">
    <property type="nucleotide sequence ID" value="NZ_CAAAIK010000019.1"/>
</dbReference>
<dbReference type="Pfam" id="PF02113">
    <property type="entry name" value="Peptidase_S13"/>
    <property type="match status" value="1"/>
</dbReference>
<comment type="caution">
    <text evidence="4">The sequence shown here is derived from an EMBL/GenBank/DDBJ whole genome shotgun (WGS) entry which is preliminary data.</text>
</comment>
<dbReference type="SUPFAM" id="SSF56601">
    <property type="entry name" value="beta-lactamase/transpeptidase-like"/>
    <property type="match status" value="1"/>
</dbReference>
<feature type="signal peptide" evidence="3">
    <location>
        <begin position="1"/>
        <end position="17"/>
    </location>
</feature>
<evidence type="ECO:0000256" key="1">
    <source>
        <dbReference type="ARBA" id="ARBA00006096"/>
    </source>
</evidence>
<evidence type="ECO:0000256" key="2">
    <source>
        <dbReference type="ARBA" id="ARBA00022801"/>
    </source>
</evidence>
<keyword evidence="3" id="KW-0732">Signal</keyword>
<dbReference type="STRING" id="45073.Lqui_0324"/>
<dbReference type="Proteomes" id="UP000054618">
    <property type="component" value="Unassembled WGS sequence"/>
</dbReference>
<dbReference type="EMBL" id="LNYS01000006">
    <property type="protein sequence ID" value="KTD51480.1"/>
    <property type="molecule type" value="Genomic_DNA"/>
</dbReference>
<dbReference type="Gene3D" id="3.40.710.10">
    <property type="entry name" value="DD-peptidase/beta-lactamase superfamily"/>
    <property type="match status" value="2"/>
</dbReference>
<dbReference type="GO" id="GO:0000270">
    <property type="term" value="P:peptidoglycan metabolic process"/>
    <property type="evidence" value="ECO:0007669"/>
    <property type="project" value="TreeGrafter"/>
</dbReference>
<proteinExistence type="inferred from homology"/>
<dbReference type="InterPro" id="IPR000667">
    <property type="entry name" value="Peptidase_S13"/>
</dbReference>
<dbReference type="GO" id="GO:0009002">
    <property type="term" value="F:serine-type D-Ala-D-Ala carboxypeptidase activity"/>
    <property type="evidence" value="ECO:0007669"/>
    <property type="project" value="UniProtKB-EC"/>
</dbReference>
<dbReference type="PANTHER" id="PTHR30023:SF0">
    <property type="entry name" value="PENICILLIN-SENSITIVE CARBOXYPEPTIDASE A"/>
    <property type="match status" value="1"/>
</dbReference>
<keyword evidence="5" id="KW-1185">Reference proteome</keyword>
<keyword evidence="4" id="KW-0121">Carboxypeptidase</keyword>
<keyword evidence="4" id="KW-0645">Protease</keyword>
<sequence>MRVISILFLLFSSSVYADLNKKIEQIIQNKLPQATVGIVVKDAVTSEIVYSRNPDKLLAPASSTKLLTAAAALYQLTPEYKFKTQLLTKGDDVYVVFNGSPSLTSKDLASLLASLPKKIKGNLIMDVSHFKPPYYPGGTSFDDLGWYYAAPDTAAILDANEAAFKFTSARLLNKRVQIESQKPDNPLHLINEVNTVSAQTEKNHCNMNIEVMPGNTLKLYGCLAQSKEPKIMRLAIPQPVARARELIENYLKKHHIALNGHVNTGKAPADAKMIASLESPATEHLIRHMLQESDNLYANSFTKELGFAVTGEGSYKQGVFAIKQILNKNTSVDVKKIALYDGEGTRYNLLTAQQLVNLLDSLYQNQRLREILFKALPQSGSSGSLKARMTKTDLNHLVYAKTGTLHDASSLSGFLMRPERNPLIFSIIINGVEKPIYIAKGLEEEILLAVYQNS</sequence>
<keyword evidence="2 4" id="KW-0378">Hydrolase</keyword>
<dbReference type="GO" id="GO:0006508">
    <property type="term" value="P:proteolysis"/>
    <property type="evidence" value="ECO:0007669"/>
    <property type="project" value="InterPro"/>
</dbReference>
<reference evidence="4 5" key="1">
    <citation type="submission" date="2015-11" db="EMBL/GenBank/DDBJ databases">
        <title>Genomic analysis of 38 Legionella species identifies large and diverse effector repertoires.</title>
        <authorList>
            <person name="Burstein D."/>
            <person name="Amaro F."/>
            <person name="Zusman T."/>
            <person name="Lifshitz Z."/>
            <person name="Cohen O."/>
            <person name="Gilbert J.A."/>
            <person name="Pupko T."/>
            <person name="Shuman H.A."/>
            <person name="Segal G."/>
        </authorList>
    </citation>
    <scope>NUCLEOTIDE SEQUENCE [LARGE SCALE GENOMIC DNA]</scope>
    <source>
        <strain evidence="4 5">CDC#1442-AUS-E</strain>
    </source>
</reference>
<organism evidence="4 5">
    <name type="scientific">Legionella quinlivanii</name>
    <dbReference type="NCBI Taxonomy" id="45073"/>
    <lineage>
        <taxon>Bacteria</taxon>
        <taxon>Pseudomonadati</taxon>
        <taxon>Pseudomonadota</taxon>
        <taxon>Gammaproteobacteria</taxon>
        <taxon>Legionellales</taxon>
        <taxon>Legionellaceae</taxon>
        <taxon>Legionella</taxon>
    </lineage>
</organism>
<dbReference type="AlphaFoldDB" id="A0A0W0Y3B6"/>
<dbReference type="PATRIC" id="fig|45073.5.peg.349"/>
<protein>
    <submittedName>
        <fullName evidence="4">D-Ala-D-Ala carboxypeptidase</fullName>
        <ecNumber evidence="4">3.4.16.4</ecNumber>
    </submittedName>
</protein>
<dbReference type="PRINTS" id="PR00922">
    <property type="entry name" value="DADACBPTASE3"/>
</dbReference>
<dbReference type="InterPro" id="IPR012338">
    <property type="entry name" value="Beta-lactam/transpept-like"/>
</dbReference>
<evidence type="ECO:0000313" key="5">
    <source>
        <dbReference type="Proteomes" id="UP000054618"/>
    </source>
</evidence>
<dbReference type="NCBIfam" id="TIGR00666">
    <property type="entry name" value="PBP4"/>
    <property type="match status" value="1"/>
</dbReference>
<dbReference type="Gene3D" id="3.50.80.20">
    <property type="entry name" value="D-Ala-D-Ala carboxypeptidase C, peptidase S13"/>
    <property type="match status" value="1"/>
</dbReference>
<dbReference type="EC" id="3.4.16.4" evidence="4"/>
<feature type="chain" id="PRO_5006917168" evidence="3">
    <location>
        <begin position="18"/>
        <end position="454"/>
    </location>
</feature>
<evidence type="ECO:0000256" key="3">
    <source>
        <dbReference type="SAM" id="SignalP"/>
    </source>
</evidence>
<name>A0A0W0Y3B6_9GAMM</name>
<comment type="similarity">
    <text evidence="1">Belongs to the peptidase S13 family.</text>
</comment>
<accession>A0A0W0Y3B6</accession>
<dbReference type="OrthoDB" id="9802627at2"/>
<gene>
    <name evidence="4" type="ORF">Lqui_0324</name>
</gene>
<dbReference type="PANTHER" id="PTHR30023">
    <property type="entry name" value="D-ALANYL-D-ALANINE CARBOXYPEPTIDASE"/>
    <property type="match status" value="1"/>
</dbReference>
<evidence type="ECO:0000313" key="4">
    <source>
        <dbReference type="EMBL" id="KTD51480.1"/>
    </source>
</evidence>